<gene>
    <name evidence="1" type="ORF">MLD38_010318</name>
</gene>
<evidence type="ECO:0000313" key="2">
    <source>
        <dbReference type="Proteomes" id="UP001057402"/>
    </source>
</evidence>
<dbReference type="Proteomes" id="UP001057402">
    <property type="component" value="Chromosome 4"/>
</dbReference>
<dbReference type="EMBL" id="CM042883">
    <property type="protein sequence ID" value="KAI4372031.1"/>
    <property type="molecule type" value="Genomic_DNA"/>
</dbReference>
<comment type="caution">
    <text evidence="1">The sequence shown here is derived from an EMBL/GenBank/DDBJ whole genome shotgun (WGS) entry which is preliminary data.</text>
</comment>
<proteinExistence type="predicted"/>
<accession>A0ACB9QYU5</accession>
<reference evidence="2" key="1">
    <citation type="journal article" date="2023" name="Front. Plant Sci.">
        <title>Chromosomal-level genome assembly of Melastoma candidum provides insights into trichome evolution.</title>
        <authorList>
            <person name="Zhong Y."/>
            <person name="Wu W."/>
            <person name="Sun C."/>
            <person name="Zou P."/>
            <person name="Liu Y."/>
            <person name="Dai S."/>
            <person name="Zhou R."/>
        </authorList>
    </citation>
    <scope>NUCLEOTIDE SEQUENCE [LARGE SCALE GENOMIC DNA]</scope>
</reference>
<name>A0ACB9QYU5_9MYRT</name>
<sequence length="562" mass="62650">MAALDPKTVAVADDEEDGLLPEFLDAADEFPFHDCVVTPEEPSLSTTATGVSELDSLREVALSSILRRRHRLVGRAALASAGSNGSVSAERVVGLYPRLEGERGGIVRKGSSFEGDGELVSRERNVRFERHSKEAEIGGSGTERKGASFQGENESLNSGVESVVTEEVSSKAVEDNVENYDERVRSDLDVDDLLESSNDDGLLVHVAGLIIKAIGIQLYLLIKFLKFPFKVLYMSCLFFIDPFGTVRRVMNSFIGKLFRVWNATWAISSPYLGEWFGESKSWMQCLMRYGWGLFTAGYVCVVLFSFLVFAIIGSGFMMGVLVEKPTKIEEKMNFDYTKGSPVAYLPIVSCEGFVECAGKCEGISRNGNLDGAQVVPPRQKLAATVSLTLPESDYNKQLGIFQVRIDFLSASGQIISSRRRPCMLYYKSEPIRLLLTMLKIAPLVTGYVSESQTLKVKFKGFVEEHVRTSCVRLVIEQRAEFSHGGGIPEIYDASITVESELPFLKRMLWYWRRTIFIWLVMMFFVAELVFCLLCCRPIIFPRITPRNMPARNGSAYGPPTTQ</sequence>
<organism evidence="1 2">
    <name type="scientific">Melastoma candidum</name>
    <dbReference type="NCBI Taxonomy" id="119954"/>
    <lineage>
        <taxon>Eukaryota</taxon>
        <taxon>Viridiplantae</taxon>
        <taxon>Streptophyta</taxon>
        <taxon>Embryophyta</taxon>
        <taxon>Tracheophyta</taxon>
        <taxon>Spermatophyta</taxon>
        <taxon>Magnoliopsida</taxon>
        <taxon>eudicotyledons</taxon>
        <taxon>Gunneridae</taxon>
        <taxon>Pentapetalae</taxon>
        <taxon>rosids</taxon>
        <taxon>malvids</taxon>
        <taxon>Myrtales</taxon>
        <taxon>Melastomataceae</taxon>
        <taxon>Melastomatoideae</taxon>
        <taxon>Melastomateae</taxon>
        <taxon>Melastoma</taxon>
    </lineage>
</organism>
<keyword evidence="2" id="KW-1185">Reference proteome</keyword>
<protein>
    <submittedName>
        <fullName evidence="1">Uncharacterized protein</fullName>
    </submittedName>
</protein>
<evidence type="ECO:0000313" key="1">
    <source>
        <dbReference type="EMBL" id="KAI4372031.1"/>
    </source>
</evidence>